<dbReference type="PANTHER" id="PTHR24223:SF448">
    <property type="entry name" value="FI20146P1-RELATED"/>
    <property type="match status" value="1"/>
</dbReference>
<dbReference type="SUPFAM" id="SSF52540">
    <property type="entry name" value="P-loop containing nucleoside triphosphate hydrolases"/>
    <property type="match status" value="2"/>
</dbReference>
<evidence type="ECO:0000256" key="7">
    <source>
        <dbReference type="ARBA" id="ARBA00023136"/>
    </source>
</evidence>
<comment type="subcellular location">
    <subcellularLocation>
        <location evidence="1">Membrane</location>
        <topology evidence="1">Multi-pass membrane protein</topology>
    </subcellularLocation>
</comment>
<dbReference type="InterPro" id="IPR036640">
    <property type="entry name" value="ABC1_TM_sf"/>
</dbReference>
<dbReference type="PANTHER" id="PTHR24223">
    <property type="entry name" value="ATP-BINDING CASSETTE SUB-FAMILY C"/>
    <property type="match status" value="1"/>
</dbReference>
<gene>
    <name evidence="11" type="ORF">Zmor_018806</name>
</gene>
<sequence>MNYEKKTHKPLNPVKSTNFFSKLFFTYTAKLFLKGYNKELIESDIYQVLPSYESKQLGQKLEKEWTKQARNNRNSLPHLLFKCFGKEYFLLVLTLIIPLTLTAVKPRLTKRFILYFASDRTTFPKSEACAYGALLVLVEFATVLYVNNFDRRIITFSLKIRAGLTSLIYRRVLDLKSVSIGRSVNLITKDVSEFEEFLLMVTLMLRDVLNILVLCYVLYTEAGWLFVILIFIIVTAVTISGILAFFVKKLQVRTLAKTDMRLQTTKEVLGGISLIKYYQWGDYYQHKIQEIRKKEVSLLTKVFILLSTSIIISSSVIDFSWYIIVVGLIFSGVKSNVGTLFVILNSLNALRLPLQHVLPRAVLEFATIIAAITRIENFLRATSRNIDEPSTNIPLLSVKTPHVEFEYSSGITAITGPVGGGKTYFLTILAKEDMKSFAYASQEPWLFPATIKQNILFGSGFDQARYLEVLRVCALLDEVQDSTVVADKGANLSKGQQARINLARAVYKDCDVYLIDDCLCHLDVMVADFVYEECLRKFLKDKITLVVTQNVQHIGNSDRLVTIENGTIKSDDKQLVKKKFTTKENTTTETKLVENLEADDNVYQEVKASGKVKLEAYQKYLEACDGISKIFGIFFLVVLTQVLKTSVIKLQANWIRTEQLIFKNSTTTKALENRQRMIYVLPILIIAATVLFIVNTTLYWFLAKKASISIHKLLLSKIVNSSIEFFNSHFAGNILNRFSEDMLYLDEFVPRTFYDMLRNIAATTGIIILAATVNVYFLIACLAFGAIIITLRMIYIRTGRALKRLEFSTRSPLVGHINATLEGLATIRISKQQNLQREEFDKRQNLYTSASYMYMTCEKAFHFTIDSCGVCFSTFAIILFLVLDEDISSDNVGLGLLQIFLLTITQQFLCRSWTRLENYMTTVERILQYTKQKQETKNGVVVTNWPSEGEIRYEHVYFGYNTTNVLNDLNFVVKSKTKFAIVGRTAAGKTSLTSLLLRPYGFKGNIFIDNIDIATLSLDLLRSNVFIISQESTLFSGSLRDNIDPTKKFSDDEIWQALKMVHLAGLFQSLEDKIGQDTNLSAGQQRLVCLCRAIVRKSKVVILDEVTANVDSDTESVIHSVISSSFGDSTVIVITHKFRYILGFDNVLVLDNGTVAQVGDPRRLLEDRNGIFYKLYEKNHKQ</sequence>
<dbReference type="SUPFAM" id="SSF90123">
    <property type="entry name" value="ABC transporter transmembrane region"/>
    <property type="match status" value="2"/>
</dbReference>
<feature type="transmembrane region" description="Helical" evidence="8">
    <location>
        <begin position="892"/>
        <end position="910"/>
    </location>
</feature>
<feature type="transmembrane region" description="Helical" evidence="8">
    <location>
        <begin position="766"/>
        <end position="795"/>
    </location>
</feature>
<dbReference type="Gene3D" id="3.40.50.300">
    <property type="entry name" value="P-loop containing nucleotide triphosphate hydrolases"/>
    <property type="match status" value="2"/>
</dbReference>
<keyword evidence="2" id="KW-0813">Transport</keyword>
<feature type="transmembrane region" description="Helical" evidence="8">
    <location>
        <begin position="678"/>
        <end position="702"/>
    </location>
</feature>
<keyword evidence="6 8" id="KW-1133">Transmembrane helix</keyword>
<dbReference type="PROSITE" id="PS50929">
    <property type="entry name" value="ABC_TM1F"/>
    <property type="match status" value="2"/>
</dbReference>
<dbReference type="GO" id="GO:0140359">
    <property type="term" value="F:ABC-type transporter activity"/>
    <property type="evidence" value="ECO:0007669"/>
    <property type="project" value="InterPro"/>
</dbReference>
<evidence type="ECO:0000256" key="6">
    <source>
        <dbReference type="ARBA" id="ARBA00022989"/>
    </source>
</evidence>
<evidence type="ECO:0000256" key="2">
    <source>
        <dbReference type="ARBA" id="ARBA00022448"/>
    </source>
</evidence>
<dbReference type="Pfam" id="PF00664">
    <property type="entry name" value="ABC_membrane"/>
    <property type="match status" value="2"/>
</dbReference>
<dbReference type="InterPro" id="IPR003439">
    <property type="entry name" value="ABC_transporter-like_ATP-bd"/>
</dbReference>
<dbReference type="PROSITE" id="PS00211">
    <property type="entry name" value="ABC_TRANSPORTER_1"/>
    <property type="match status" value="2"/>
</dbReference>
<evidence type="ECO:0000259" key="9">
    <source>
        <dbReference type="PROSITE" id="PS50893"/>
    </source>
</evidence>
<dbReference type="SMART" id="SM00382">
    <property type="entry name" value="AAA"/>
    <property type="match status" value="2"/>
</dbReference>
<feature type="transmembrane region" description="Helical" evidence="8">
    <location>
        <begin position="225"/>
        <end position="247"/>
    </location>
</feature>
<keyword evidence="12" id="KW-1185">Reference proteome</keyword>
<dbReference type="Proteomes" id="UP001168821">
    <property type="component" value="Unassembled WGS sequence"/>
</dbReference>
<dbReference type="InterPro" id="IPR017871">
    <property type="entry name" value="ABC_transporter-like_CS"/>
</dbReference>
<feature type="transmembrane region" description="Helical" evidence="8">
    <location>
        <begin position="88"/>
        <end position="108"/>
    </location>
</feature>
<protein>
    <recommendedName>
        <fullName evidence="13">Multidrug resistance-associated protein lethal(2)03659</fullName>
    </recommendedName>
</protein>
<dbReference type="PROSITE" id="PS50893">
    <property type="entry name" value="ABC_TRANSPORTER_2"/>
    <property type="match status" value="2"/>
</dbReference>
<dbReference type="AlphaFoldDB" id="A0AA38IB33"/>
<dbReference type="EMBL" id="JALNTZ010000005">
    <property type="protein sequence ID" value="KAJ3652877.1"/>
    <property type="molecule type" value="Genomic_DNA"/>
</dbReference>
<feature type="transmembrane region" description="Helical" evidence="8">
    <location>
        <begin position="197"/>
        <end position="219"/>
    </location>
</feature>
<keyword evidence="7 8" id="KW-0472">Membrane</keyword>
<keyword evidence="3 8" id="KW-0812">Transmembrane</keyword>
<dbReference type="InterPro" id="IPR050173">
    <property type="entry name" value="ABC_transporter_C-like"/>
</dbReference>
<proteinExistence type="predicted"/>
<name>A0AA38IB33_9CUCU</name>
<feature type="domain" description="ABC transporter" evidence="9">
    <location>
        <begin position="373"/>
        <end position="590"/>
    </location>
</feature>
<evidence type="ECO:0008006" key="13">
    <source>
        <dbReference type="Google" id="ProtNLM"/>
    </source>
</evidence>
<feature type="domain" description="ABC transmembrane type-1" evidence="10">
    <location>
        <begin position="106"/>
        <end position="357"/>
    </location>
</feature>
<feature type="transmembrane region" description="Helical" evidence="8">
    <location>
        <begin position="319"/>
        <end position="344"/>
    </location>
</feature>
<feature type="domain" description="ABC transporter" evidence="9">
    <location>
        <begin position="951"/>
        <end position="1177"/>
    </location>
</feature>
<organism evidence="11 12">
    <name type="scientific">Zophobas morio</name>
    <dbReference type="NCBI Taxonomy" id="2755281"/>
    <lineage>
        <taxon>Eukaryota</taxon>
        <taxon>Metazoa</taxon>
        <taxon>Ecdysozoa</taxon>
        <taxon>Arthropoda</taxon>
        <taxon>Hexapoda</taxon>
        <taxon>Insecta</taxon>
        <taxon>Pterygota</taxon>
        <taxon>Neoptera</taxon>
        <taxon>Endopterygota</taxon>
        <taxon>Coleoptera</taxon>
        <taxon>Polyphaga</taxon>
        <taxon>Cucujiformia</taxon>
        <taxon>Tenebrionidae</taxon>
        <taxon>Zophobas</taxon>
    </lineage>
</organism>
<accession>A0AA38IB33</accession>
<dbReference type="GO" id="GO:0016020">
    <property type="term" value="C:membrane"/>
    <property type="evidence" value="ECO:0007669"/>
    <property type="project" value="UniProtKB-SubCell"/>
</dbReference>
<dbReference type="CDD" id="cd18580">
    <property type="entry name" value="ABC_6TM_ABCC_D2"/>
    <property type="match status" value="1"/>
</dbReference>
<keyword evidence="4" id="KW-0547">Nucleotide-binding</keyword>
<dbReference type="GO" id="GO:0016887">
    <property type="term" value="F:ATP hydrolysis activity"/>
    <property type="evidence" value="ECO:0007669"/>
    <property type="project" value="InterPro"/>
</dbReference>
<keyword evidence="5" id="KW-0067">ATP-binding</keyword>
<dbReference type="InterPro" id="IPR011527">
    <property type="entry name" value="ABC1_TM_dom"/>
</dbReference>
<evidence type="ECO:0000313" key="11">
    <source>
        <dbReference type="EMBL" id="KAJ3652877.1"/>
    </source>
</evidence>
<comment type="caution">
    <text evidence="11">The sequence shown here is derived from an EMBL/GenBank/DDBJ whole genome shotgun (WGS) entry which is preliminary data.</text>
</comment>
<dbReference type="GO" id="GO:0005524">
    <property type="term" value="F:ATP binding"/>
    <property type="evidence" value="ECO:0007669"/>
    <property type="project" value="UniProtKB-KW"/>
</dbReference>
<feature type="transmembrane region" description="Helical" evidence="8">
    <location>
        <begin position="860"/>
        <end position="880"/>
    </location>
</feature>
<evidence type="ECO:0000259" key="10">
    <source>
        <dbReference type="PROSITE" id="PS50929"/>
    </source>
</evidence>
<feature type="transmembrane region" description="Helical" evidence="8">
    <location>
        <begin position="296"/>
        <end position="313"/>
    </location>
</feature>
<dbReference type="InterPro" id="IPR044726">
    <property type="entry name" value="ABCC_6TM_D2"/>
</dbReference>
<evidence type="ECO:0000256" key="3">
    <source>
        <dbReference type="ARBA" id="ARBA00022692"/>
    </source>
</evidence>
<evidence type="ECO:0000256" key="5">
    <source>
        <dbReference type="ARBA" id="ARBA00022840"/>
    </source>
</evidence>
<dbReference type="FunFam" id="3.40.50.300:FF:000163">
    <property type="entry name" value="Multidrug resistance-associated protein member 4"/>
    <property type="match status" value="1"/>
</dbReference>
<evidence type="ECO:0000256" key="4">
    <source>
        <dbReference type="ARBA" id="ARBA00022741"/>
    </source>
</evidence>
<dbReference type="InterPro" id="IPR027417">
    <property type="entry name" value="P-loop_NTPase"/>
</dbReference>
<reference evidence="11" key="1">
    <citation type="journal article" date="2023" name="G3 (Bethesda)">
        <title>Whole genome assemblies of Zophobas morio and Tenebrio molitor.</title>
        <authorList>
            <person name="Kaur S."/>
            <person name="Stinson S.A."/>
            <person name="diCenzo G.C."/>
        </authorList>
    </citation>
    <scope>NUCLEOTIDE SEQUENCE</scope>
    <source>
        <strain evidence="11">QUZm001</strain>
    </source>
</reference>
<dbReference type="InterPro" id="IPR003593">
    <property type="entry name" value="AAA+_ATPase"/>
</dbReference>
<feature type="domain" description="ABC transmembrane type-1" evidence="10">
    <location>
        <begin position="627"/>
        <end position="918"/>
    </location>
</feature>
<evidence type="ECO:0000256" key="8">
    <source>
        <dbReference type="SAM" id="Phobius"/>
    </source>
</evidence>
<dbReference type="Gene3D" id="1.20.1560.10">
    <property type="entry name" value="ABC transporter type 1, transmembrane domain"/>
    <property type="match status" value="2"/>
</dbReference>
<evidence type="ECO:0000313" key="12">
    <source>
        <dbReference type="Proteomes" id="UP001168821"/>
    </source>
</evidence>
<dbReference type="Pfam" id="PF00005">
    <property type="entry name" value="ABC_tran"/>
    <property type="match status" value="2"/>
</dbReference>
<evidence type="ECO:0000256" key="1">
    <source>
        <dbReference type="ARBA" id="ARBA00004141"/>
    </source>
</evidence>
<feature type="transmembrane region" description="Helical" evidence="8">
    <location>
        <begin position="128"/>
        <end position="146"/>
    </location>
</feature>